<dbReference type="SUPFAM" id="SSF55718">
    <property type="entry name" value="SCP-like"/>
    <property type="match status" value="1"/>
</dbReference>
<gene>
    <name evidence="2" type="ORF">ACFQ3C_02105</name>
</gene>
<name>A0ABW3T9C5_9RHOB</name>
<proteinExistence type="predicted"/>
<dbReference type="EMBL" id="JBHTKR010000001">
    <property type="protein sequence ID" value="MFD1193461.1"/>
    <property type="molecule type" value="Genomic_DNA"/>
</dbReference>
<dbReference type="PANTHER" id="PTHR10094">
    <property type="entry name" value="STEROL CARRIER PROTEIN 2 SCP-2 FAMILY PROTEIN"/>
    <property type="match status" value="1"/>
</dbReference>
<dbReference type="InterPro" id="IPR003033">
    <property type="entry name" value="SCP2_sterol-bd_dom"/>
</dbReference>
<reference evidence="3" key="1">
    <citation type="journal article" date="2019" name="Int. J. Syst. Evol. Microbiol.">
        <title>The Global Catalogue of Microorganisms (GCM) 10K type strain sequencing project: providing services to taxonomists for standard genome sequencing and annotation.</title>
        <authorList>
            <consortium name="The Broad Institute Genomics Platform"/>
            <consortium name="The Broad Institute Genome Sequencing Center for Infectious Disease"/>
            <person name="Wu L."/>
            <person name="Ma J."/>
        </authorList>
    </citation>
    <scope>NUCLEOTIDE SEQUENCE [LARGE SCALE GENOMIC DNA]</scope>
    <source>
        <strain evidence="3">CCUG 55328</strain>
    </source>
</reference>
<feature type="domain" description="SCP2" evidence="1">
    <location>
        <begin position="30"/>
        <end position="95"/>
    </location>
</feature>
<comment type="caution">
    <text evidence="2">The sequence shown here is derived from an EMBL/GenBank/DDBJ whole genome shotgun (WGS) entry which is preliminary data.</text>
</comment>
<dbReference type="PANTHER" id="PTHR10094:SF25">
    <property type="entry name" value="SCP2 STEROL-BINDING DOMAIN-CONTAINING PROTEIN 1"/>
    <property type="match status" value="1"/>
</dbReference>
<dbReference type="Pfam" id="PF02036">
    <property type="entry name" value="SCP2"/>
    <property type="match status" value="1"/>
</dbReference>
<sequence>MSDVIAAAVAALNEKMGSGGFAGSAKFVIEGEGAVMVDATGARAADEEADVTLTASAETFEAMMSGDMNPTSAFMSGKLAVDGDMGMAMQLGSVLS</sequence>
<evidence type="ECO:0000313" key="2">
    <source>
        <dbReference type="EMBL" id="MFD1193461.1"/>
    </source>
</evidence>
<dbReference type="RefSeq" id="WP_380788766.1">
    <property type="nucleotide sequence ID" value="NZ_JBHTKR010000001.1"/>
</dbReference>
<dbReference type="Proteomes" id="UP001597151">
    <property type="component" value="Unassembled WGS sequence"/>
</dbReference>
<evidence type="ECO:0000313" key="3">
    <source>
        <dbReference type="Proteomes" id="UP001597151"/>
    </source>
</evidence>
<dbReference type="InterPro" id="IPR036527">
    <property type="entry name" value="SCP2_sterol-bd_dom_sf"/>
</dbReference>
<protein>
    <submittedName>
        <fullName evidence="2">SCP2 sterol-binding domain-containing protein</fullName>
    </submittedName>
</protein>
<dbReference type="Gene3D" id="3.30.1050.10">
    <property type="entry name" value="SCP2 sterol-binding domain"/>
    <property type="match status" value="1"/>
</dbReference>
<keyword evidence="3" id="KW-1185">Reference proteome</keyword>
<evidence type="ECO:0000259" key="1">
    <source>
        <dbReference type="Pfam" id="PF02036"/>
    </source>
</evidence>
<organism evidence="2 3">
    <name type="scientific">Seohaeicola saemankumensis</name>
    <dbReference type="NCBI Taxonomy" id="481181"/>
    <lineage>
        <taxon>Bacteria</taxon>
        <taxon>Pseudomonadati</taxon>
        <taxon>Pseudomonadota</taxon>
        <taxon>Alphaproteobacteria</taxon>
        <taxon>Rhodobacterales</taxon>
        <taxon>Roseobacteraceae</taxon>
        <taxon>Seohaeicola</taxon>
    </lineage>
</organism>
<accession>A0ABW3T9C5</accession>